<dbReference type="Pfam" id="PF10358">
    <property type="entry name" value="NT-C2"/>
    <property type="match status" value="1"/>
</dbReference>
<feature type="region of interest" description="Disordered" evidence="1">
    <location>
        <begin position="263"/>
        <end position="342"/>
    </location>
</feature>
<dbReference type="GeneID" id="75833989"/>
<organism evidence="3 4">
    <name type="scientific">Emericellopsis cladophorae</name>
    <dbReference type="NCBI Taxonomy" id="2686198"/>
    <lineage>
        <taxon>Eukaryota</taxon>
        <taxon>Fungi</taxon>
        <taxon>Dikarya</taxon>
        <taxon>Ascomycota</taxon>
        <taxon>Pezizomycotina</taxon>
        <taxon>Sordariomycetes</taxon>
        <taxon>Hypocreomycetidae</taxon>
        <taxon>Hypocreales</taxon>
        <taxon>Bionectriaceae</taxon>
        <taxon>Emericellopsis</taxon>
    </lineage>
</organism>
<dbReference type="RefSeq" id="XP_051360895.1">
    <property type="nucleotide sequence ID" value="XM_051507983.1"/>
</dbReference>
<reference evidence="3" key="2">
    <citation type="submission" date="2022-07" db="EMBL/GenBank/DDBJ databases">
        <authorList>
            <person name="Goncalves M.F.M."/>
            <person name="Hilario S."/>
            <person name="Van De Peer Y."/>
            <person name="Esteves A.C."/>
            <person name="Alves A."/>
        </authorList>
    </citation>
    <scope>NUCLEOTIDE SEQUENCE</scope>
    <source>
        <strain evidence="3">MUM 19.33</strain>
    </source>
</reference>
<evidence type="ECO:0000259" key="2">
    <source>
        <dbReference type="PROSITE" id="PS51840"/>
    </source>
</evidence>
<feature type="domain" description="C2 NT-type" evidence="2">
    <location>
        <begin position="5"/>
        <end position="175"/>
    </location>
</feature>
<proteinExistence type="predicted"/>
<comment type="caution">
    <text evidence="3">The sequence shown here is derived from an EMBL/GenBank/DDBJ whole genome shotgun (WGS) entry which is preliminary data.</text>
</comment>
<dbReference type="InterPro" id="IPR039931">
    <property type="entry name" value="EEIG1/2-like"/>
</dbReference>
<dbReference type="AlphaFoldDB" id="A0A9P9XY58"/>
<keyword evidence="4" id="KW-1185">Reference proteome</keyword>
<dbReference type="PANTHER" id="PTHR21456:SF1">
    <property type="entry name" value="C2 NT-TYPE DOMAIN-CONTAINING PROTEIN"/>
    <property type="match status" value="1"/>
</dbReference>
<dbReference type="OrthoDB" id="3365224at2759"/>
<feature type="compositionally biased region" description="Low complexity" evidence="1">
    <location>
        <begin position="263"/>
        <end position="280"/>
    </location>
</feature>
<feature type="region of interest" description="Disordered" evidence="1">
    <location>
        <begin position="373"/>
        <end position="407"/>
    </location>
</feature>
<gene>
    <name evidence="3" type="ORF">J7T54_007515</name>
</gene>
<dbReference type="PROSITE" id="PS51840">
    <property type="entry name" value="C2_NT"/>
    <property type="match status" value="1"/>
</dbReference>
<dbReference type="EMBL" id="JAGIXG020000038">
    <property type="protein sequence ID" value="KAI6780039.1"/>
    <property type="molecule type" value="Genomic_DNA"/>
</dbReference>
<dbReference type="PANTHER" id="PTHR21456">
    <property type="entry name" value="FAMILY WITH SEQUENCE SIMILARITY 102"/>
    <property type="match status" value="1"/>
</dbReference>
<dbReference type="InterPro" id="IPR019448">
    <property type="entry name" value="NT-C2"/>
</dbReference>
<sequence>MRRLNPVGKGKRPKFELHLKIYDLNNVPLVSGSSFIKWHLAHSMHAEHRGRTAKCPIVNHRVDYAFSKMIPHIRIAIDKNNQLVECPIELEIIQEFAVTEKMTLGEIKLNLSEYVEESEALLKNPSSGRGRSGSVSVSPPATTDGGDAPEGIVRRYLMQESKINSTLRMSILMVQVDGERNYTTPSLKPTATFGGIAGVVAHEPQVAEDIGPSPSIAKPRDAADIHDLYRKTLAASWIRLPSELPADECIEDIFAGGNGWRTQQNQQISTSNSNSNSNSNSDDEGDGGQGTLRPSDLRRFGRHRGQKTTTHGSNTTSHRPHNPFHSHRRHGSAASDKSTVTVTAQQNGVHEGPAKVVRLPLAAVDAVEAELGLDRSDSQMPTMDSERPRSSSKTEGVHASHMREMGESDVRDDLIAWKLPNGVAS</sequence>
<feature type="compositionally biased region" description="Low complexity" evidence="1">
    <location>
        <begin position="125"/>
        <end position="140"/>
    </location>
</feature>
<evidence type="ECO:0000313" key="3">
    <source>
        <dbReference type="EMBL" id="KAI6780039.1"/>
    </source>
</evidence>
<evidence type="ECO:0000256" key="1">
    <source>
        <dbReference type="SAM" id="MobiDB-lite"/>
    </source>
</evidence>
<reference evidence="3" key="1">
    <citation type="journal article" date="2021" name="J Fungi (Basel)">
        <title>Genomic and Metabolomic Analyses of the Marine Fungus Emericellopsis cladophorae: Insights into Saltwater Adaptability Mechanisms and Its Biosynthetic Potential.</title>
        <authorList>
            <person name="Goncalves M.F.M."/>
            <person name="Hilario S."/>
            <person name="Van de Peer Y."/>
            <person name="Esteves A.C."/>
            <person name="Alves A."/>
        </authorList>
    </citation>
    <scope>NUCLEOTIDE SEQUENCE</scope>
    <source>
        <strain evidence="3">MUM 19.33</strain>
    </source>
</reference>
<feature type="compositionally biased region" description="Basic and acidic residues" evidence="1">
    <location>
        <begin position="395"/>
        <end position="407"/>
    </location>
</feature>
<feature type="compositionally biased region" description="Basic residues" evidence="1">
    <location>
        <begin position="318"/>
        <end position="331"/>
    </location>
</feature>
<evidence type="ECO:0000313" key="4">
    <source>
        <dbReference type="Proteomes" id="UP001055219"/>
    </source>
</evidence>
<dbReference type="Proteomes" id="UP001055219">
    <property type="component" value="Unassembled WGS sequence"/>
</dbReference>
<protein>
    <recommendedName>
        <fullName evidence="2">C2 NT-type domain-containing protein</fullName>
    </recommendedName>
</protein>
<feature type="compositionally biased region" description="Polar residues" evidence="1">
    <location>
        <begin position="307"/>
        <end position="317"/>
    </location>
</feature>
<accession>A0A9P9XY58</accession>
<name>A0A9P9XY58_9HYPO</name>
<feature type="region of interest" description="Disordered" evidence="1">
    <location>
        <begin position="121"/>
        <end position="150"/>
    </location>
</feature>